<evidence type="ECO:0000259" key="1">
    <source>
        <dbReference type="Pfam" id="PF01408"/>
    </source>
</evidence>
<keyword evidence="4" id="KW-1185">Reference proteome</keyword>
<dbReference type="InterPro" id="IPR036291">
    <property type="entry name" value="NAD(P)-bd_dom_sf"/>
</dbReference>
<dbReference type="InterPro" id="IPR055170">
    <property type="entry name" value="GFO_IDH_MocA-like_dom"/>
</dbReference>
<dbReference type="AlphaFoldDB" id="A0A2I7SK42"/>
<dbReference type="Pfam" id="PF01408">
    <property type="entry name" value="GFO_IDH_MocA"/>
    <property type="match status" value="1"/>
</dbReference>
<dbReference type="Pfam" id="PF22725">
    <property type="entry name" value="GFO_IDH_MocA_C3"/>
    <property type="match status" value="1"/>
</dbReference>
<evidence type="ECO:0000259" key="2">
    <source>
        <dbReference type="Pfam" id="PF22725"/>
    </source>
</evidence>
<accession>A0A2I7SK42</accession>
<proteinExistence type="predicted"/>
<dbReference type="PANTHER" id="PTHR43249:SF1">
    <property type="entry name" value="D-GLUCOSIDE 3-DEHYDROGENASE"/>
    <property type="match status" value="1"/>
</dbReference>
<protein>
    <submittedName>
        <fullName evidence="3">Oxidoreductase</fullName>
    </submittedName>
</protein>
<feature type="domain" description="GFO/IDH/MocA-like oxidoreductase" evidence="2">
    <location>
        <begin position="133"/>
        <end position="255"/>
    </location>
</feature>
<dbReference type="InterPro" id="IPR052515">
    <property type="entry name" value="Gfo/Idh/MocA_Oxidoreductase"/>
</dbReference>
<evidence type="ECO:0000313" key="3">
    <source>
        <dbReference type="EMBL" id="AUS06275.1"/>
    </source>
</evidence>
<evidence type="ECO:0000313" key="4">
    <source>
        <dbReference type="Proteomes" id="UP000236592"/>
    </source>
</evidence>
<dbReference type="SUPFAM" id="SSF51735">
    <property type="entry name" value="NAD(P)-binding Rossmann-fold domains"/>
    <property type="match status" value="1"/>
</dbReference>
<dbReference type="Gene3D" id="3.30.360.10">
    <property type="entry name" value="Dihydrodipicolinate Reductase, domain 2"/>
    <property type="match status" value="1"/>
</dbReference>
<name>A0A2I7SK42_9FLAO</name>
<gene>
    <name evidence="3" type="ORF">C1A40_12830</name>
</gene>
<dbReference type="GO" id="GO:0000166">
    <property type="term" value="F:nucleotide binding"/>
    <property type="evidence" value="ECO:0007669"/>
    <property type="project" value="InterPro"/>
</dbReference>
<dbReference type="OrthoDB" id="9795543at2"/>
<feature type="domain" description="Gfo/Idh/MocA-like oxidoreductase N-terminal" evidence="1">
    <location>
        <begin position="5"/>
        <end position="124"/>
    </location>
</feature>
<dbReference type="InterPro" id="IPR000683">
    <property type="entry name" value="Gfo/Idh/MocA-like_OxRdtase_N"/>
</dbReference>
<dbReference type="Proteomes" id="UP000236592">
    <property type="component" value="Chromosome"/>
</dbReference>
<sequence>MESRINWGIIGCGEVAEVKSGPAFYKIERSSLITVMRRNEDKVIDFAKRHGVAHWTTSATKLIENELVNSVYIATPPSSHLEYALQAINAGKNVYVEKPMVLNSQEAQILLDAVNGSKVKATIAHYRRELPVFLKVKDLLDSNTIGKIISAEINIQQTSNTSLIAKTDENWRTNPEISGGGYFHDIAPHQIDLMCYYFGVVEHITKASRKEKGISNQDVSGELLFKNGVNFSGNWDFNALEDKDECKIQGERGSISFSFYGNTVILVKDGESESYHYENPEHVQQPMIEKTVGYFLGNNPNPCSVKEAVIVTHIMDVFCGKSYKYKNK</sequence>
<dbReference type="PANTHER" id="PTHR43249">
    <property type="entry name" value="UDP-N-ACETYL-2-AMINO-2-DEOXY-D-GLUCURONATE OXIDASE"/>
    <property type="match status" value="1"/>
</dbReference>
<dbReference type="KEGG" id="taj:C1A40_12830"/>
<dbReference type="RefSeq" id="WP_102996233.1">
    <property type="nucleotide sequence ID" value="NZ_CP025938.1"/>
</dbReference>
<dbReference type="Gene3D" id="3.40.50.720">
    <property type="entry name" value="NAD(P)-binding Rossmann-like Domain"/>
    <property type="match status" value="1"/>
</dbReference>
<dbReference type="EMBL" id="CP025938">
    <property type="protein sequence ID" value="AUS06275.1"/>
    <property type="molecule type" value="Genomic_DNA"/>
</dbReference>
<dbReference type="SUPFAM" id="SSF55347">
    <property type="entry name" value="Glyceraldehyde-3-phosphate dehydrogenase-like, C-terminal domain"/>
    <property type="match status" value="1"/>
</dbReference>
<reference evidence="4" key="1">
    <citation type="submission" date="2018-01" db="EMBL/GenBank/DDBJ databases">
        <title>Complete genome of Tamlana sp. UJ94.</title>
        <authorList>
            <person name="Jung J."/>
            <person name="Chung D."/>
            <person name="Bae S.S."/>
            <person name="Baek K."/>
        </authorList>
    </citation>
    <scope>NUCLEOTIDE SEQUENCE [LARGE SCALE GENOMIC DNA]</scope>
    <source>
        <strain evidence="4">UJ94</strain>
    </source>
</reference>
<organism evidence="3 4">
    <name type="scientific">Pseudotamlana carrageenivorans</name>
    <dbReference type="NCBI Taxonomy" id="2069432"/>
    <lineage>
        <taxon>Bacteria</taxon>
        <taxon>Pseudomonadati</taxon>
        <taxon>Bacteroidota</taxon>
        <taxon>Flavobacteriia</taxon>
        <taxon>Flavobacteriales</taxon>
        <taxon>Flavobacteriaceae</taxon>
        <taxon>Pseudotamlana</taxon>
    </lineage>
</organism>